<feature type="non-terminal residue" evidence="9">
    <location>
        <position position="55"/>
    </location>
</feature>
<keyword evidence="10" id="KW-1185">Reference proteome</keyword>
<dbReference type="Proteomes" id="UP000789570">
    <property type="component" value="Unassembled WGS sequence"/>
</dbReference>
<name>A0A9N9NCZ5_9GLOM</name>
<comment type="subcellular location">
    <subcellularLocation>
        <location evidence="1">Membrane</location>
        <topology evidence="1">Multi-pass membrane protein</topology>
    </subcellularLocation>
</comment>
<keyword evidence="4" id="KW-0378">Hydrolase</keyword>
<dbReference type="Pfam" id="PF05875">
    <property type="entry name" value="Ceramidase"/>
    <property type="match status" value="1"/>
</dbReference>
<dbReference type="OrthoDB" id="187171at2759"/>
<evidence type="ECO:0000256" key="3">
    <source>
        <dbReference type="ARBA" id="ARBA00022692"/>
    </source>
</evidence>
<feature type="binding site" evidence="7">
    <location>
        <position position="7"/>
    </location>
    <ligand>
        <name>Ca(2+)</name>
        <dbReference type="ChEBI" id="CHEBI:29108"/>
    </ligand>
</feature>
<evidence type="ECO:0000256" key="2">
    <source>
        <dbReference type="ARBA" id="ARBA00009780"/>
    </source>
</evidence>
<feature type="transmembrane region" description="Helical" evidence="8">
    <location>
        <begin position="22"/>
        <end position="41"/>
    </location>
</feature>
<gene>
    <name evidence="9" type="ORF">FCALED_LOCUS14674</name>
</gene>
<keyword evidence="3 8" id="KW-0812">Transmembrane</keyword>
<organism evidence="9 10">
    <name type="scientific">Funneliformis caledonium</name>
    <dbReference type="NCBI Taxonomy" id="1117310"/>
    <lineage>
        <taxon>Eukaryota</taxon>
        <taxon>Fungi</taxon>
        <taxon>Fungi incertae sedis</taxon>
        <taxon>Mucoromycota</taxon>
        <taxon>Glomeromycotina</taxon>
        <taxon>Glomeromycetes</taxon>
        <taxon>Glomerales</taxon>
        <taxon>Glomeraceae</taxon>
        <taxon>Funneliformis</taxon>
    </lineage>
</organism>
<evidence type="ECO:0000313" key="10">
    <source>
        <dbReference type="Proteomes" id="UP000789570"/>
    </source>
</evidence>
<proteinExistence type="inferred from homology"/>
<keyword evidence="7" id="KW-0106">Calcium</keyword>
<feature type="binding site" evidence="7">
    <location>
        <position position="12"/>
    </location>
    <ligand>
        <name>Ca(2+)</name>
        <dbReference type="ChEBI" id="CHEBI:29108"/>
    </ligand>
</feature>
<dbReference type="InterPro" id="IPR008901">
    <property type="entry name" value="ACER"/>
</dbReference>
<dbReference type="AlphaFoldDB" id="A0A9N9NCZ5"/>
<evidence type="ECO:0000256" key="4">
    <source>
        <dbReference type="ARBA" id="ARBA00022801"/>
    </source>
</evidence>
<feature type="non-terminal residue" evidence="9">
    <location>
        <position position="1"/>
    </location>
</feature>
<keyword evidence="5 8" id="KW-1133">Transmembrane helix</keyword>
<dbReference type="PANTHER" id="PTHR46187">
    <property type="entry name" value="ALKALINE CERAMIDASE 3"/>
    <property type="match status" value="1"/>
</dbReference>
<evidence type="ECO:0000256" key="8">
    <source>
        <dbReference type="SAM" id="Phobius"/>
    </source>
</evidence>
<reference evidence="9" key="1">
    <citation type="submission" date="2021-06" db="EMBL/GenBank/DDBJ databases">
        <authorList>
            <person name="Kallberg Y."/>
            <person name="Tangrot J."/>
            <person name="Rosling A."/>
        </authorList>
    </citation>
    <scope>NUCLEOTIDE SEQUENCE</scope>
    <source>
        <strain evidence="9">UK204</strain>
    </source>
</reference>
<dbReference type="EMBL" id="CAJVPQ010011199">
    <property type="protein sequence ID" value="CAG8726110.1"/>
    <property type="molecule type" value="Genomic_DNA"/>
</dbReference>
<accession>A0A9N9NCZ5</accession>
<dbReference type="GO" id="GO:0016811">
    <property type="term" value="F:hydrolase activity, acting on carbon-nitrogen (but not peptide) bonds, in linear amides"/>
    <property type="evidence" value="ECO:0007669"/>
    <property type="project" value="InterPro"/>
</dbReference>
<feature type="binding site" evidence="7">
    <location>
        <position position="10"/>
    </location>
    <ligand>
        <name>Ca(2+)</name>
        <dbReference type="ChEBI" id="CHEBI:29108"/>
    </ligand>
</feature>
<feature type="binding site" evidence="7">
    <location>
        <position position="21"/>
    </location>
    <ligand>
        <name>Ca(2+)</name>
        <dbReference type="ChEBI" id="CHEBI:29108"/>
    </ligand>
</feature>
<protein>
    <submittedName>
        <fullName evidence="9">5101_t:CDS:1</fullName>
    </submittedName>
</protein>
<dbReference type="GO" id="GO:0046872">
    <property type="term" value="F:metal ion binding"/>
    <property type="evidence" value="ECO:0007669"/>
    <property type="project" value="UniProtKB-KW"/>
</dbReference>
<dbReference type="GO" id="GO:0005789">
    <property type="term" value="C:endoplasmic reticulum membrane"/>
    <property type="evidence" value="ECO:0007669"/>
    <property type="project" value="TreeGrafter"/>
</dbReference>
<sequence>GEPTSTDWCEKNYEVTYYIAEFYNTISSLCLIFMGIFGSIMHAKGFDYRFTLCLE</sequence>
<evidence type="ECO:0000313" key="9">
    <source>
        <dbReference type="EMBL" id="CAG8726110.1"/>
    </source>
</evidence>
<comment type="caution">
    <text evidence="9">The sequence shown here is derived from an EMBL/GenBank/DDBJ whole genome shotgun (WGS) entry which is preliminary data.</text>
</comment>
<dbReference type="GO" id="GO:0006672">
    <property type="term" value="P:ceramide metabolic process"/>
    <property type="evidence" value="ECO:0007669"/>
    <property type="project" value="InterPro"/>
</dbReference>
<evidence type="ECO:0000256" key="1">
    <source>
        <dbReference type="ARBA" id="ARBA00004141"/>
    </source>
</evidence>
<dbReference type="PANTHER" id="PTHR46187:SF3">
    <property type="entry name" value="ALKALINE CERAMIDASE 3"/>
    <property type="match status" value="1"/>
</dbReference>
<comment type="similarity">
    <text evidence="2">Belongs to the alkaline ceramidase family.</text>
</comment>
<keyword evidence="6 8" id="KW-0472">Membrane</keyword>
<keyword evidence="7" id="KW-0479">Metal-binding</keyword>
<evidence type="ECO:0000256" key="5">
    <source>
        <dbReference type="ARBA" id="ARBA00022989"/>
    </source>
</evidence>
<evidence type="ECO:0000256" key="7">
    <source>
        <dbReference type="PIRSR" id="PIRSR608901-1"/>
    </source>
</evidence>
<evidence type="ECO:0000256" key="6">
    <source>
        <dbReference type="ARBA" id="ARBA00023136"/>
    </source>
</evidence>
<feature type="binding site" evidence="7">
    <location>
        <position position="8"/>
    </location>
    <ligand>
        <name>Ca(2+)</name>
        <dbReference type="ChEBI" id="CHEBI:29108"/>
    </ligand>
</feature>